<accession>A0A0F5L7X7</accession>
<organism evidence="3 4">
    <name type="scientific">Devosia soli</name>
    <dbReference type="NCBI Taxonomy" id="361041"/>
    <lineage>
        <taxon>Bacteria</taxon>
        <taxon>Pseudomonadati</taxon>
        <taxon>Pseudomonadota</taxon>
        <taxon>Alphaproteobacteria</taxon>
        <taxon>Hyphomicrobiales</taxon>
        <taxon>Devosiaceae</taxon>
        <taxon>Devosia</taxon>
    </lineage>
</organism>
<dbReference type="OrthoDB" id="8394608at2"/>
<comment type="caution">
    <text evidence="3">The sequence shown here is derived from an EMBL/GenBank/DDBJ whole genome shotgun (WGS) entry which is preliminary data.</text>
</comment>
<proteinExistence type="predicted"/>
<gene>
    <name evidence="3" type="ORF">VW35_13660</name>
</gene>
<dbReference type="Gene3D" id="3.20.20.100">
    <property type="entry name" value="NADP-dependent oxidoreductase domain"/>
    <property type="match status" value="1"/>
</dbReference>
<dbReference type="InterPro" id="IPR050791">
    <property type="entry name" value="Aldo-Keto_reductase"/>
</dbReference>
<name>A0A0F5L7X7_9HYPH</name>
<dbReference type="EMBL" id="LAJG01000024">
    <property type="protein sequence ID" value="KKB77722.1"/>
    <property type="molecule type" value="Genomic_DNA"/>
</dbReference>
<keyword evidence="1" id="KW-0560">Oxidoreductase</keyword>
<reference evidence="3 4" key="1">
    <citation type="submission" date="2015-03" db="EMBL/GenBank/DDBJ databases">
        <authorList>
            <person name="Hassan Y.I."/>
            <person name="Lepp D."/>
            <person name="Zhou T."/>
        </authorList>
    </citation>
    <scope>NUCLEOTIDE SEQUENCE [LARGE SCALE GENOMIC DNA]</scope>
    <source>
        <strain evidence="3 4">GH2-10</strain>
    </source>
</reference>
<protein>
    <submittedName>
        <fullName evidence="3">Aldo/keto reductase</fullName>
    </submittedName>
</protein>
<sequence>MKTHLPTRAFGQTGMEITKLGIGAWAMGGNMWGPQDDQESMAAIRHAIDSGINWIDTAAVYGNGHSEEVIGDALADLPADQRPLVFTKGGIVRDENGQNPRRIGERNHLRQELENSLRRLKVEVIDLYQMHWPSDDVPLEDYWATLLELKKEGKVRHVGLSNHDETQLARAEAMGHVETLQPPFSMIRRDTAAKILPWCAAHGTGVICYSPMQAGLLTGTMTAERVAAMPANDWRKDSPEFQGEKLTANLKLAEALKPIAEKHGTSVSSVALAWCHAWPGLTATIVGARSPAQVDGWIDAASLELDAADLEEIAQVIEATGAGQGPVRA</sequence>
<dbReference type="STRING" id="361041.VW35_13660"/>
<evidence type="ECO:0000259" key="2">
    <source>
        <dbReference type="Pfam" id="PF00248"/>
    </source>
</evidence>
<dbReference type="RefSeq" id="WP_046143646.1">
    <property type="nucleotide sequence ID" value="NZ_LAJG01000024.1"/>
</dbReference>
<keyword evidence="4" id="KW-1185">Reference proteome</keyword>
<feature type="domain" description="NADP-dependent oxidoreductase" evidence="2">
    <location>
        <begin position="19"/>
        <end position="317"/>
    </location>
</feature>
<dbReference type="PANTHER" id="PTHR43625">
    <property type="entry name" value="AFLATOXIN B1 ALDEHYDE REDUCTASE"/>
    <property type="match status" value="1"/>
</dbReference>
<dbReference type="PANTHER" id="PTHR43625:SF40">
    <property type="entry name" value="ALDO-KETO REDUCTASE YAKC [NADP(+)]"/>
    <property type="match status" value="1"/>
</dbReference>
<dbReference type="AlphaFoldDB" id="A0A0F5L7X7"/>
<dbReference type="InterPro" id="IPR023210">
    <property type="entry name" value="NADP_OxRdtase_dom"/>
</dbReference>
<evidence type="ECO:0000313" key="3">
    <source>
        <dbReference type="EMBL" id="KKB77722.1"/>
    </source>
</evidence>
<evidence type="ECO:0000313" key="4">
    <source>
        <dbReference type="Proteomes" id="UP000033514"/>
    </source>
</evidence>
<dbReference type="SUPFAM" id="SSF51430">
    <property type="entry name" value="NAD(P)-linked oxidoreductase"/>
    <property type="match status" value="1"/>
</dbReference>
<dbReference type="GO" id="GO:0016491">
    <property type="term" value="F:oxidoreductase activity"/>
    <property type="evidence" value="ECO:0007669"/>
    <property type="project" value="UniProtKB-KW"/>
</dbReference>
<dbReference type="CDD" id="cd19102">
    <property type="entry name" value="AKR_unchar"/>
    <property type="match status" value="1"/>
</dbReference>
<dbReference type="InterPro" id="IPR036812">
    <property type="entry name" value="NAD(P)_OxRdtase_dom_sf"/>
</dbReference>
<dbReference type="GO" id="GO:0005737">
    <property type="term" value="C:cytoplasm"/>
    <property type="evidence" value="ECO:0007669"/>
    <property type="project" value="TreeGrafter"/>
</dbReference>
<dbReference type="PATRIC" id="fig|361041.3.peg.2119"/>
<dbReference type="Proteomes" id="UP000033514">
    <property type="component" value="Unassembled WGS sequence"/>
</dbReference>
<dbReference type="Pfam" id="PF00248">
    <property type="entry name" value="Aldo_ket_red"/>
    <property type="match status" value="1"/>
</dbReference>
<evidence type="ECO:0000256" key="1">
    <source>
        <dbReference type="ARBA" id="ARBA00023002"/>
    </source>
</evidence>